<organism evidence="3 4">
    <name type="scientific">Pantoea piersonii</name>
    <dbReference type="NCBI Taxonomy" id="2364647"/>
    <lineage>
        <taxon>Bacteria</taxon>
        <taxon>Pseudomonadati</taxon>
        <taxon>Pseudomonadota</taxon>
        <taxon>Gammaproteobacteria</taxon>
        <taxon>Enterobacterales</taxon>
        <taxon>Erwiniaceae</taxon>
        <taxon>Pantoea</taxon>
    </lineage>
</organism>
<feature type="region of interest" description="Disordered" evidence="1">
    <location>
        <begin position="72"/>
        <end position="116"/>
    </location>
</feature>
<dbReference type="AlphaFoldDB" id="A0AAJ5QHU9"/>
<gene>
    <name evidence="3" type="ORF">N5580_09870</name>
</gene>
<protein>
    <submittedName>
        <fullName evidence="3">DUF2502 domain-containing protein</fullName>
    </submittedName>
</protein>
<evidence type="ECO:0000256" key="2">
    <source>
        <dbReference type="SAM" id="SignalP"/>
    </source>
</evidence>
<dbReference type="RefSeq" id="WP_269949105.1">
    <property type="nucleotide sequence ID" value="NZ_CP104758.1"/>
</dbReference>
<proteinExistence type="predicted"/>
<evidence type="ECO:0000313" key="3">
    <source>
        <dbReference type="EMBL" id="WBG89430.1"/>
    </source>
</evidence>
<evidence type="ECO:0000313" key="4">
    <source>
        <dbReference type="Proteomes" id="UP001211544"/>
    </source>
</evidence>
<dbReference type="EMBL" id="CP104758">
    <property type="protein sequence ID" value="WBG89430.1"/>
    <property type="molecule type" value="Genomic_DNA"/>
</dbReference>
<feature type="signal peptide" evidence="2">
    <location>
        <begin position="1"/>
        <end position="20"/>
    </location>
</feature>
<keyword evidence="4" id="KW-1185">Reference proteome</keyword>
<name>A0AAJ5QHU9_9GAMM</name>
<keyword evidence="2" id="KW-0732">Signal</keyword>
<feature type="compositionally biased region" description="Basic and acidic residues" evidence="1">
    <location>
        <begin position="82"/>
        <end position="95"/>
    </location>
</feature>
<reference evidence="3 4" key="1">
    <citation type="journal article" date="2022" name="J Glob Antimicrob Resist">
        <title>First complete genome of a multidrug resistant strain of the novel human pathogen Kalamiella piersonii (GABEKP28) identified in human saliva.</title>
        <authorList>
            <person name="McDonagh F."/>
            <person name="Singh N.K."/>
            <person name="Venkateswaran K."/>
            <person name="Lonappan A.M."/>
            <person name="Hallahan B."/>
            <person name="Tuohy A."/>
            <person name="Burke L."/>
            <person name="Kovarova A."/>
            <person name="Miliotis G."/>
        </authorList>
    </citation>
    <scope>NUCLEOTIDE SEQUENCE [LARGE SCALE GENOMIC DNA]</scope>
    <source>
        <strain evidence="3 4">GABEKP28</strain>
    </source>
</reference>
<dbReference type="InterPro" id="IPR019638">
    <property type="entry name" value="DUF2502"/>
</dbReference>
<accession>A0AAJ5QHU9</accession>
<evidence type="ECO:0000256" key="1">
    <source>
        <dbReference type="SAM" id="MobiDB-lite"/>
    </source>
</evidence>
<sequence length="116" mass="13198">MKKTALLLSVLLGMPLLASAHAPHYDNAPGPGVHIGDRDHRGYYWDGYDWRPAKWWQAHHGRNVGLKGPHGYWNGNGWQAQRPDHDKPMAKRDNPSHNGHPTRNDREPVPPRANHN</sequence>
<dbReference type="Pfam" id="PF10697">
    <property type="entry name" value="DUF2502"/>
    <property type="match status" value="1"/>
</dbReference>
<dbReference type="Proteomes" id="UP001211544">
    <property type="component" value="Chromosome"/>
</dbReference>
<dbReference type="KEGG" id="kpie:N5580_09870"/>
<feature type="chain" id="PRO_5042486011" evidence="2">
    <location>
        <begin position="21"/>
        <end position="116"/>
    </location>
</feature>